<name>A0A4Q5MZF0_9MICO</name>
<keyword evidence="3 7" id="KW-0812">Transmembrane</keyword>
<dbReference type="InterPro" id="IPR022791">
    <property type="entry name" value="L-PG_synthase/AglD"/>
</dbReference>
<reference evidence="8 9" key="1">
    <citation type="submission" date="2019-01" db="EMBL/GenBank/DDBJ databases">
        <title>Novel species of Cellulomonas.</title>
        <authorList>
            <person name="Liu Q."/>
            <person name="Xin Y.-H."/>
        </authorList>
    </citation>
    <scope>NUCLEOTIDE SEQUENCE [LARGE SCALE GENOMIC DNA]</scope>
    <source>
        <strain evidence="8 9">HLT2-17</strain>
    </source>
</reference>
<evidence type="ECO:0000313" key="8">
    <source>
        <dbReference type="EMBL" id="RYV51115.1"/>
    </source>
</evidence>
<feature type="transmembrane region" description="Helical" evidence="7">
    <location>
        <begin position="114"/>
        <end position="135"/>
    </location>
</feature>
<feature type="transmembrane region" description="Helical" evidence="7">
    <location>
        <begin position="676"/>
        <end position="699"/>
    </location>
</feature>
<dbReference type="Pfam" id="PF03706">
    <property type="entry name" value="LPG_synthase_TM"/>
    <property type="match status" value="1"/>
</dbReference>
<feature type="transmembrane region" description="Helical" evidence="7">
    <location>
        <begin position="40"/>
        <end position="62"/>
    </location>
</feature>
<keyword evidence="9" id="KW-1185">Reference proteome</keyword>
<protein>
    <submittedName>
        <fullName evidence="8">Flippase-like domain-containing protein</fullName>
    </submittedName>
</protein>
<feature type="transmembrane region" description="Helical" evidence="7">
    <location>
        <begin position="82"/>
        <end position="102"/>
    </location>
</feature>
<dbReference type="AlphaFoldDB" id="A0A4Q5MZF0"/>
<feature type="transmembrane region" description="Helical" evidence="7">
    <location>
        <begin position="636"/>
        <end position="664"/>
    </location>
</feature>
<evidence type="ECO:0000256" key="2">
    <source>
        <dbReference type="ARBA" id="ARBA00022475"/>
    </source>
</evidence>
<evidence type="ECO:0000256" key="3">
    <source>
        <dbReference type="ARBA" id="ARBA00022692"/>
    </source>
</evidence>
<accession>A0A4Q5MZF0</accession>
<comment type="subcellular location">
    <subcellularLocation>
        <location evidence="1">Cell membrane</location>
        <topology evidence="1">Multi-pass membrane protein</topology>
    </subcellularLocation>
</comment>
<dbReference type="PANTHER" id="PTHR39087:SF2">
    <property type="entry name" value="UPF0104 MEMBRANE PROTEIN MJ1595"/>
    <property type="match status" value="1"/>
</dbReference>
<feature type="transmembrane region" description="Helical" evidence="7">
    <location>
        <begin position="603"/>
        <end position="624"/>
    </location>
</feature>
<proteinExistence type="predicted"/>
<keyword evidence="5 7" id="KW-0472">Membrane</keyword>
<feature type="transmembrane region" description="Helical" evidence="7">
    <location>
        <begin position="536"/>
        <end position="555"/>
    </location>
</feature>
<dbReference type="Proteomes" id="UP000293764">
    <property type="component" value="Unassembled WGS sequence"/>
</dbReference>
<evidence type="ECO:0000256" key="1">
    <source>
        <dbReference type="ARBA" id="ARBA00004651"/>
    </source>
</evidence>
<sequence>MSVPLTPARRGLAPGPRLGPSHGVQIIDTPTARVHHPSDLLGLVLSALSVAGVMLLAVYAHATTAGVAEDVQTFNSLLGQLLVFPVAVLEGLITIIAPVAVIAELAARRLGRQILEVIAAGLIALLLCGLTYWAVQSFGSDDLVRGLSVYRRGEWLLSIPASLATLAGVLTTAGSRARRRTVAWSWNLLWFTLGTVLITGQVSLPGAAVALLIGRVAGLGVRYLSGVQSERAYGSALVDGIRRAGFAPVRLVRVGPDDAPLPTTTDPDGPLKPRAAALAMARNSDNRVYELTTAEDEHRCVVVLDGDRQVVGALSRLWRSLRLRGIEGRSFVSLRQAAERAALLEYAVAAAGVRTPQLLAVAEAEDSMLLVQGHPGEAVPLRDLPSERLTDELLQGIWAQLGLAHDAGIAHRALTSDTVLVEHLLDQPLVWLTGWESGDVASSELARRMDLTQMVALLAVRVGSTRALESATAVLPVEDIAAIGPLLQTVALPRRTREEMREHKEVLAELRSALVEHLPAADVEPEQLVRFGARTILTVLLPIAAVIIVVTRVNVEQIGVALATSDWRWSVVAFLLGLVTFVGAALAFVSFSPVKLGLWRATLVQAVGAFVALAAPAGIGPAALNLRMLTRRGVSASLAVATVALVQVSQFLVTIALVLILSIASGRNDAARFTPSTAMLIAIGVIAGLVAASLLVPAVRGWVVQHTMPTLRQIWPRLIEVVGQPGKVALAIGGNIVMTMGYVLAFDACLAAFGQELTLVQVALVYLVGNAAGAAVPTPGGIGTVELALIGGLTATGINPGVAASVAILFRVLTYWLRIPIGWIAMRYLQRKGEM</sequence>
<evidence type="ECO:0000256" key="7">
    <source>
        <dbReference type="SAM" id="Phobius"/>
    </source>
</evidence>
<feature type="region of interest" description="Disordered" evidence="6">
    <location>
        <begin position="1"/>
        <end position="21"/>
    </location>
</feature>
<dbReference type="RefSeq" id="WP_130102554.1">
    <property type="nucleotide sequence ID" value="NZ_SDWW01000021.1"/>
</dbReference>
<comment type="caution">
    <text evidence="8">The sequence shown here is derived from an EMBL/GenBank/DDBJ whole genome shotgun (WGS) entry which is preliminary data.</text>
</comment>
<organism evidence="8 9">
    <name type="scientific">Pengzhenrongella frigida</name>
    <dbReference type="NCBI Taxonomy" id="1259133"/>
    <lineage>
        <taxon>Bacteria</taxon>
        <taxon>Bacillati</taxon>
        <taxon>Actinomycetota</taxon>
        <taxon>Actinomycetes</taxon>
        <taxon>Micrococcales</taxon>
        <taxon>Pengzhenrongella</taxon>
    </lineage>
</organism>
<keyword evidence="2" id="KW-1003">Cell membrane</keyword>
<evidence type="ECO:0000256" key="5">
    <source>
        <dbReference type="ARBA" id="ARBA00023136"/>
    </source>
</evidence>
<dbReference type="OrthoDB" id="5242664at2"/>
<gene>
    <name evidence="8" type="ORF">EUA98_10060</name>
</gene>
<evidence type="ECO:0000313" key="9">
    <source>
        <dbReference type="Proteomes" id="UP000293764"/>
    </source>
</evidence>
<feature type="transmembrane region" description="Helical" evidence="7">
    <location>
        <begin position="797"/>
        <end position="817"/>
    </location>
</feature>
<evidence type="ECO:0000256" key="4">
    <source>
        <dbReference type="ARBA" id="ARBA00022989"/>
    </source>
</evidence>
<dbReference type="PANTHER" id="PTHR39087">
    <property type="entry name" value="UPF0104 MEMBRANE PROTEIN MJ1595"/>
    <property type="match status" value="1"/>
</dbReference>
<keyword evidence="4 7" id="KW-1133">Transmembrane helix</keyword>
<evidence type="ECO:0000256" key="6">
    <source>
        <dbReference type="SAM" id="MobiDB-lite"/>
    </source>
</evidence>
<dbReference type="GO" id="GO:0005886">
    <property type="term" value="C:plasma membrane"/>
    <property type="evidence" value="ECO:0007669"/>
    <property type="project" value="UniProtKB-SubCell"/>
</dbReference>
<feature type="transmembrane region" description="Helical" evidence="7">
    <location>
        <begin position="155"/>
        <end position="174"/>
    </location>
</feature>
<dbReference type="NCBIfam" id="TIGR00374">
    <property type="entry name" value="flippase-like domain"/>
    <property type="match status" value="1"/>
</dbReference>
<dbReference type="EMBL" id="SDWW01000021">
    <property type="protein sequence ID" value="RYV51115.1"/>
    <property type="molecule type" value="Genomic_DNA"/>
</dbReference>
<feature type="transmembrane region" description="Helical" evidence="7">
    <location>
        <begin position="728"/>
        <end position="750"/>
    </location>
</feature>
<feature type="transmembrane region" description="Helical" evidence="7">
    <location>
        <begin position="567"/>
        <end position="591"/>
    </location>
</feature>